<dbReference type="InParanoid" id="D8LZU1"/>
<keyword evidence="1" id="KW-0812">Transmembrane</keyword>
<gene>
    <name evidence="2" type="ORF">GSBLH_T00001508001</name>
</gene>
<evidence type="ECO:0000256" key="1">
    <source>
        <dbReference type="SAM" id="Phobius"/>
    </source>
</evidence>
<proteinExistence type="predicted"/>
<dbReference type="EMBL" id="FN668641">
    <property type="protein sequence ID" value="CBK21330.2"/>
    <property type="molecule type" value="Genomic_DNA"/>
</dbReference>
<dbReference type="AlphaFoldDB" id="D8LZU1"/>
<keyword evidence="1" id="KW-0472">Membrane</keyword>
<accession>D8LZU1</accession>
<feature type="transmembrane region" description="Helical" evidence="1">
    <location>
        <begin position="51"/>
        <end position="74"/>
    </location>
</feature>
<protein>
    <submittedName>
        <fullName evidence="2">Uncharacterized protein</fullName>
    </submittedName>
</protein>
<keyword evidence="1" id="KW-1133">Transmembrane helix</keyword>
<evidence type="ECO:0000313" key="2">
    <source>
        <dbReference type="EMBL" id="CBK21330.2"/>
    </source>
</evidence>
<keyword evidence="3" id="KW-1185">Reference proteome</keyword>
<sequence>MILEQSTSPIPQPLQIISVQILFTAINMVEKAPIVKEYKRAGTFLGARGTRVLRLVTTFLTLGAGFYCLMYVPFDESHGENVFSPIRRWYFAKRNEFFGVAPSERSETDSKKFEE</sequence>
<dbReference type="Proteomes" id="UP000008312">
    <property type="component" value="Unassembled WGS sequence"/>
</dbReference>
<dbReference type="OrthoDB" id="192748at2759"/>
<dbReference type="RefSeq" id="XP_012895378.1">
    <property type="nucleotide sequence ID" value="XM_013039924.1"/>
</dbReference>
<organism evidence="2">
    <name type="scientific">Blastocystis hominis</name>
    <dbReference type="NCBI Taxonomy" id="12968"/>
    <lineage>
        <taxon>Eukaryota</taxon>
        <taxon>Sar</taxon>
        <taxon>Stramenopiles</taxon>
        <taxon>Bigyra</taxon>
        <taxon>Opalozoa</taxon>
        <taxon>Opalinata</taxon>
        <taxon>Blastocystidae</taxon>
        <taxon>Blastocystis</taxon>
    </lineage>
</organism>
<dbReference type="GeneID" id="24918757"/>
<evidence type="ECO:0000313" key="3">
    <source>
        <dbReference type="Proteomes" id="UP000008312"/>
    </source>
</evidence>
<name>D8LZU1_BLAHO</name>
<reference evidence="2" key="1">
    <citation type="submission" date="2010-02" db="EMBL/GenBank/DDBJ databases">
        <title>Sequencing and annotation of the Blastocystis hominis genome.</title>
        <authorList>
            <person name="Wincker P."/>
        </authorList>
    </citation>
    <scope>NUCLEOTIDE SEQUENCE</scope>
    <source>
        <strain evidence="2">Singapore isolate B</strain>
    </source>
</reference>